<dbReference type="InterPro" id="IPR017584">
    <property type="entry name" value="Pyridine_nucleo_diS_OxRdtase_N"/>
</dbReference>
<comment type="cofactor">
    <cofactor evidence="1">
        <name>FAD</name>
        <dbReference type="ChEBI" id="CHEBI:57692"/>
    </cofactor>
</comment>
<evidence type="ECO:0000256" key="3">
    <source>
        <dbReference type="ARBA" id="ARBA00022827"/>
    </source>
</evidence>
<dbReference type="AlphaFoldDB" id="A0A6C1B7P8"/>
<evidence type="ECO:0000256" key="2">
    <source>
        <dbReference type="ARBA" id="ARBA00022630"/>
    </source>
</evidence>
<dbReference type="EMBL" id="CP048836">
    <property type="protein sequence ID" value="QID18264.1"/>
    <property type="molecule type" value="Genomic_DNA"/>
</dbReference>
<dbReference type="InterPro" id="IPR051169">
    <property type="entry name" value="NADH-Q_oxidoreductase"/>
</dbReference>
<evidence type="ECO:0000313" key="6">
    <source>
        <dbReference type="EMBL" id="QID18264.1"/>
    </source>
</evidence>
<gene>
    <name evidence="6" type="ORF">G3580_11825</name>
</gene>
<dbReference type="PANTHER" id="PTHR42913">
    <property type="entry name" value="APOPTOSIS-INDUCING FACTOR 1"/>
    <property type="match status" value="1"/>
</dbReference>
<keyword evidence="2" id="KW-0285">Flavoprotein</keyword>
<keyword evidence="4" id="KW-0560">Oxidoreductase</keyword>
<dbReference type="RefSeq" id="WP_173765754.1">
    <property type="nucleotide sequence ID" value="NZ_CP048836.1"/>
</dbReference>
<dbReference type="NCBIfam" id="TIGR03169">
    <property type="entry name" value="Nterm_to_SelD"/>
    <property type="match status" value="1"/>
</dbReference>
<dbReference type="Pfam" id="PF07992">
    <property type="entry name" value="Pyr_redox_2"/>
    <property type="match status" value="1"/>
</dbReference>
<keyword evidence="7" id="KW-1185">Reference proteome</keyword>
<feature type="domain" description="FAD/NAD(P)-binding" evidence="5">
    <location>
        <begin position="3"/>
        <end position="295"/>
    </location>
</feature>
<reference evidence="6 7" key="1">
    <citation type="submission" date="2020-02" db="EMBL/GenBank/DDBJ databases">
        <title>Nitrogenibacter mangrovi gen. nov., sp. nov. isolated from mangrove sediment, a denitrifying betaproteobacterium.</title>
        <authorList>
            <person name="Liao H."/>
            <person name="Tian Y."/>
        </authorList>
    </citation>
    <scope>NUCLEOTIDE SEQUENCE [LARGE SCALE GENOMIC DNA]</scope>
    <source>
        <strain evidence="6 7">M9-3-2</strain>
    </source>
</reference>
<dbReference type="SUPFAM" id="SSF51905">
    <property type="entry name" value="FAD/NAD(P)-binding domain"/>
    <property type="match status" value="2"/>
</dbReference>
<dbReference type="PRINTS" id="PR00368">
    <property type="entry name" value="FADPNR"/>
</dbReference>
<accession>A0A6C1B7P8</accession>
<evidence type="ECO:0000256" key="1">
    <source>
        <dbReference type="ARBA" id="ARBA00001974"/>
    </source>
</evidence>
<sequence>MKRLVLLGGGHAHVHVLDALARTPLGEAVAVTLVSPYARQIYSGMLPGWIAGHYPIDACAIDLTRLTRRAGCGFRRTSAVGLDLASREVLCEDGAREAFDWLSIDVGPSTGSAGIDGTSALAVRPIEHFIDAIDRLLTRLANAPETPIALIGGGAAGVELAFALRHRCPGAAISVIGSTPEPLDGLPRRLQRHAARLMAARSIRWIGSARAVAVDAGGVTLADGARVPAADVLQVTGAAAPTWPAAAGLATDARGFIAVDATLRSRSHPFVFAAGDIASYHTPRPKSGVFAVRAGPPLAANLRRAIRGEPLAAWSPQRRALYLISSGDRHALAAWGPLAWWGDWVWRWKDRIDRRFMARFGT</sequence>
<evidence type="ECO:0000256" key="4">
    <source>
        <dbReference type="ARBA" id="ARBA00023002"/>
    </source>
</evidence>
<dbReference type="GO" id="GO:0019646">
    <property type="term" value="P:aerobic electron transport chain"/>
    <property type="evidence" value="ECO:0007669"/>
    <property type="project" value="TreeGrafter"/>
</dbReference>
<dbReference type="GO" id="GO:0003955">
    <property type="term" value="F:NAD(P)H dehydrogenase (quinone) activity"/>
    <property type="evidence" value="ECO:0007669"/>
    <property type="project" value="TreeGrafter"/>
</dbReference>
<dbReference type="PANTHER" id="PTHR42913:SF9">
    <property type="entry name" value="SLR1591 PROTEIN"/>
    <property type="match status" value="1"/>
</dbReference>
<dbReference type="KEGG" id="azq:G3580_11825"/>
<evidence type="ECO:0000259" key="5">
    <source>
        <dbReference type="Pfam" id="PF07992"/>
    </source>
</evidence>
<proteinExistence type="predicted"/>
<dbReference type="InterPro" id="IPR036188">
    <property type="entry name" value="FAD/NAD-bd_sf"/>
</dbReference>
<evidence type="ECO:0000313" key="7">
    <source>
        <dbReference type="Proteomes" id="UP000501991"/>
    </source>
</evidence>
<organism evidence="6 7">
    <name type="scientific">Nitrogeniibacter mangrovi</name>
    <dbReference type="NCBI Taxonomy" id="2016596"/>
    <lineage>
        <taxon>Bacteria</taxon>
        <taxon>Pseudomonadati</taxon>
        <taxon>Pseudomonadota</taxon>
        <taxon>Betaproteobacteria</taxon>
        <taxon>Rhodocyclales</taxon>
        <taxon>Zoogloeaceae</taxon>
        <taxon>Nitrogeniibacter</taxon>
    </lineage>
</organism>
<keyword evidence="3" id="KW-0274">FAD</keyword>
<dbReference type="Proteomes" id="UP000501991">
    <property type="component" value="Chromosome"/>
</dbReference>
<name>A0A6C1B7P8_9RHOO</name>
<dbReference type="InterPro" id="IPR023753">
    <property type="entry name" value="FAD/NAD-binding_dom"/>
</dbReference>
<protein>
    <submittedName>
        <fullName evidence="6">FAD-dependent oxidoreductase</fullName>
    </submittedName>
</protein>
<dbReference type="Gene3D" id="3.50.50.100">
    <property type="match status" value="1"/>
</dbReference>